<keyword evidence="3" id="KW-1185">Reference proteome</keyword>
<protein>
    <submittedName>
        <fullName evidence="2">Uncharacterized protein</fullName>
    </submittedName>
</protein>
<evidence type="ECO:0000256" key="1">
    <source>
        <dbReference type="SAM" id="Phobius"/>
    </source>
</evidence>
<sequence length="282" mass="30993">MKGRHTIIVQNDRQRTFFTMTGGMTECKSAFWLRRICTLSLSEMIHPRQSTVFTMTPAATFSLNNQPTLSIGFDFSHLNSSQGKSLRRSIISAARYPAWALLARDYLAVMASLVSSKLSLLDLEVDDMSEAPQDGGKAIFGDSLFNFGWTPLSLFLATKPRLKPKPAGKSLRGGTGKFEAAGNFTEDNFLKYVTIRGELAGLWGTVDSFEESLSVDRSTSTQVKFALYKGMGQTLTAKSKKGYGLTGQTSRINIWYHFLLLVCALAANAAINIPAATTRMNT</sequence>
<dbReference type="Proteomes" id="UP000772434">
    <property type="component" value="Unassembled WGS sequence"/>
</dbReference>
<name>A0A9P5PNW7_9AGAR</name>
<comment type="caution">
    <text evidence="2">The sequence shown here is derived from an EMBL/GenBank/DDBJ whole genome shotgun (WGS) entry which is preliminary data.</text>
</comment>
<gene>
    <name evidence="2" type="ORF">BDP27DRAFT_1363382</name>
</gene>
<feature type="transmembrane region" description="Helical" evidence="1">
    <location>
        <begin position="254"/>
        <end position="273"/>
    </location>
</feature>
<proteinExistence type="predicted"/>
<dbReference type="EMBL" id="JADNRY010000051">
    <property type="protein sequence ID" value="KAF9069389.1"/>
    <property type="molecule type" value="Genomic_DNA"/>
</dbReference>
<keyword evidence="1" id="KW-1133">Transmembrane helix</keyword>
<dbReference type="AlphaFoldDB" id="A0A9P5PNW7"/>
<accession>A0A9P5PNW7</accession>
<reference evidence="2" key="1">
    <citation type="submission" date="2020-11" db="EMBL/GenBank/DDBJ databases">
        <authorList>
            <consortium name="DOE Joint Genome Institute"/>
            <person name="Ahrendt S."/>
            <person name="Riley R."/>
            <person name="Andreopoulos W."/>
            <person name="Labutti K."/>
            <person name="Pangilinan J."/>
            <person name="Ruiz-Duenas F.J."/>
            <person name="Barrasa J.M."/>
            <person name="Sanchez-Garcia M."/>
            <person name="Camarero S."/>
            <person name="Miyauchi S."/>
            <person name="Serrano A."/>
            <person name="Linde D."/>
            <person name="Babiker R."/>
            <person name="Drula E."/>
            <person name="Ayuso-Fernandez I."/>
            <person name="Pacheco R."/>
            <person name="Padilla G."/>
            <person name="Ferreira P."/>
            <person name="Barriuso J."/>
            <person name="Kellner H."/>
            <person name="Castanera R."/>
            <person name="Alfaro M."/>
            <person name="Ramirez L."/>
            <person name="Pisabarro A.G."/>
            <person name="Kuo A."/>
            <person name="Tritt A."/>
            <person name="Lipzen A."/>
            <person name="He G."/>
            <person name="Yan M."/>
            <person name="Ng V."/>
            <person name="Cullen D."/>
            <person name="Martin F."/>
            <person name="Rosso M.-N."/>
            <person name="Henrissat B."/>
            <person name="Hibbett D."/>
            <person name="Martinez A.T."/>
            <person name="Grigoriev I.V."/>
        </authorList>
    </citation>
    <scope>NUCLEOTIDE SEQUENCE</scope>
    <source>
        <strain evidence="2">AH 40177</strain>
    </source>
</reference>
<keyword evidence="1" id="KW-0472">Membrane</keyword>
<evidence type="ECO:0000313" key="2">
    <source>
        <dbReference type="EMBL" id="KAF9069389.1"/>
    </source>
</evidence>
<organism evidence="2 3">
    <name type="scientific">Rhodocollybia butyracea</name>
    <dbReference type="NCBI Taxonomy" id="206335"/>
    <lineage>
        <taxon>Eukaryota</taxon>
        <taxon>Fungi</taxon>
        <taxon>Dikarya</taxon>
        <taxon>Basidiomycota</taxon>
        <taxon>Agaricomycotina</taxon>
        <taxon>Agaricomycetes</taxon>
        <taxon>Agaricomycetidae</taxon>
        <taxon>Agaricales</taxon>
        <taxon>Marasmiineae</taxon>
        <taxon>Omphalotaceae</taxon>
        <taxon>Rhodocollybia</taxon>
    </lineage>
</organism>
<evidence type="ECO:0000313" key="3">
    <source>
        <dbReference type="Proteomes" id="UP000772434"/>
    </source>
</evidence>
<keyword evidence="1" id="KW-0812">Transmembrane</keyword>